<dbReference type="EMBL" id="CP068108">
    <property type="protein sequence ID" value="QQU00392.1"/>
    <property type="molecule type" value="Genomic_DNA"/>
</dbReference>
<dbReference type="RefSeq" id="WP_002989769.1">
    <property type="nucleotide sequence ID" value="NZ_CP068108.1"/>
</dbReference>
<name>A0A9Q7E8V6_MYROD</name>
<dbReference type="Proteomes" id="UP000596202">
    <property type="component" value="Chromosome"/>
</dbReference>
<dbReference type="GeneID" id="93526218"/>
<organism evidence="1 2">
    <name type="scientific">Myroides odoratus</name>
    <name type="common">Flavobacterium odoratum</name>
    <dbReference type="NCBI Taxonomy" id="256"/>
    <lineage>
        <taxon>Bacteria</taxon>
        <taxon>Pseudomonadati</taxon>
        <taxon>Bacteroidota</taxon>
        <taxon>Flavobacteriia</taxon>
        <taxon>Flavobacteriales</taxon>
        <taxon>Flavobacteriaceae</taxon>
        <taxon>Myroides</taxon>
    </lineage>
</organism>
<dbReference type="AlphaFoldDB" id="A0A9Q7E8V6"/>
<reference evidence="1 2" key="1">
    <citation type="submission" date="2021-01" db="EMBL/GenBank/DDBJ databases">
        <title>FDA dAtabase for Regulatory Grade micrObial Sequences (FDA-ARGOS): Supporting development and validation of Infectious Disease Dx tests.</title>
        <authorList>
            <person name="Sproer C."/>
            <person name="Gronow S."/>
            <person name="Severitt S."/>
            <person name="Schroder I."/>
            <person name="Tallon L."/>
            <person name="Sadzewicz L."/>
            <person name="Zhao X."/>
            <person name="Boylan J."/>
            <person name="Ott S."/>
            <person name="Bowen H."/>
            <person name="Vavikolanu K."/>
            <person name="Mehta A."/>
            <person name="Aluvathingal J."/>
            <person name="Nadendla S."/>
            <person name="Lowell S."/>
            <person name="Myers T."/>
            <person name="Yan Y."/>
            <person name="Sichtig H."/>
        </authorList>
    </citation>
    <scope>NUCLEOTIDE SEQUENCE [LARGE SCALE GENOMIC DNA]</scope>
    <source>
        <strain evidence="1 2">FDAARGOS_1131</strain>
    </source>
</reference>
<evidence type="ECO:0000313" key="1">
    <source>
        <dbReference type="EMBL" id="QQU00392.1"/>
    </source>
</evidence>
<proteinExistence type="predicted"/>
<sequence>MEVAVTYLENQLKEQDNLFELLVQQVERDFRMSVDEDLAFPVSTPLELVQQIQEVLEAIASRAPAKLSMLLYRIDVAEKDIRALEEGDVFNYFQQLTYLIVKREFQKVYFRTSLSKE</sequence>
<protein>
    <submittedName>
        <fullName evidence="1">Uncharacterized protein</fullName>
    </submittedName>
</protein>
<evidence type="ECO:0000313" key="2">
    <source>
        <dbReference type="Proteomes" id="UP000596202"/>
    </source>
</evidence>
<accession>A0A9Q7E8V6</accession>
<gene>
    <name evidence="1" type="ORF">I6I88_01065</name>
</gene>
<dbReference type="OrthoDB" id="1120195at2"/>